<evidence type="ECO:0000313" key="2">
    <source>
        <dbReference type="Proteomes" id="UP001187343"/>
    </source>
</evidence>
<keyword evidence="2" id="KW-1185">Reference proteome</keyword>
<gene>
    <name evidence="1" type="ORF">Q8A67_023001</name>
</gene>
<sequence>MTASVQVVPVSAPLPWLLSGSSHDCPHVQTMRFLLWCSRSPSLAALVPELPVVLPGFQPPQKLVLGSEVPGKSAGSQMFYGHSERVPDISAMAASHGCPKLPLHVMFLTTRSA</sequence>
<proteinExistence type="predicted"/>
<evidence type="ECO:0000313" key="1">
    <source>
        <dbReference type="EMBL" id="KAK2873104.1"/>
    </source>
</evidence>
<accession>A0AA88PAN3</accession>
<reference evidence="1" key="1">
    <citation type="submission" date="2023-08" db="EMBL/GenBank/DDBJ databases">
        <title>Chromosome-level Genome Assembly of mud carp (Cirrhinus molitorella).</title>
        <authorList>
            <person name="Liu H."/>
        </authorList>
    </citation>
    <scope>NUCLEOTIDE SEQUENCE</scope>
    <source>
        <strain evidence="1">Prfri</strain>
        <tissue evidence="1">Muscle</tissue>
    </source>
</reference>
<comment type="caution">
    <text evidence="1">The sequence shown here is derived from an EMBL/GenBank/DDBJ whole genome shotgun (WGS) entry which is preliminary data.</text>
</comment>
<protein>
    <submittedName>
        <fullName evidence="1">Uncharacterized protein</fullName>
    </submittedName>
</protein>
<dbReference type="Proteomes" id="UP001187343">
    <property type="component" value="Unassembled WGS sequence"/>
</dbReference>
<name>A0AA88PAN3_9TELE</name>
<organism evidence="1 2">
    <name type="scientific">Cirrhinus molitorella</name>
    <name type="common">mud carp</name>
    <dbReference type="NCBI Taxonomy" id="172907"/>
    <lineage>
        <taxon>Eukaryota</taxon>
        <taxon>Metazoa</taxon>
        <taxon>Chordata</taxon>
        <taxon>Craniata</taxon>
        <taxon>Vertebrata</taxon>
        <taxon>Euteleostomi</taxon>
        <taxon>Actinopterygii</taxon>
        <taxon>Neopterygii</taxon>
        <taxon>Teleostei</taxon>
        <taxon>Ostariophysi</taxon>
        <taxon>Cypriniformes</taxon>
        <taxon>Cyprinidae</taxon>
        <taxon>Labeoninae</taxon>
        <taxon>Labeonini</taxon>
        <taxon>Cirrhinus</taxon>
    </lineage>
</organism>
<dbReference type="EMBL" id="JAUYZG010000022">
    <property type="protein sequence ID" value="KAK2873104.1"/>
    <property type="molecule type" value="Genomic_DNA"/>
</dbReference>
<dbReference type="AlphaFoldDB" id="A0AA88PAN3"/>